<keyword evidence="2" id="KW-0808">Transferase</keyword>
<protein>
    <submittedName>
        <fullName evidence="6">Uncharacterized protein</fullName>
    </submittedName>
</protein>
<gene>
    <name evidence="6" type="ORF">ZEAMMB73_Zm00001d027918</name>
</gene>
<dbReference type="InterPro" id="IPR011009">
    <property type="entry name" value="Kinase-like_dom_sf"/>
</dbReference>
<reference evidence="6" key="1">
    <citation type="submission" date="2015-12" db="EMBL/GenBank/DDBJ databases">
        <title>Update maize B73 reference genome by single molecule sequencing technologies.</title>
        <authorList>
            <consortium name="Maize Genome Sequencing Project"/>
            <person name="Ware D."/>
        </authorList>
    </citation>
    <scope>NUCLEOTIDE SEQUENCE [LARGE SCALE GENOMIC DNA]</scope>
    <source>
        <tissue evidence="6">Seedling</tissue>
    </source>
</reference>
<dbReference type="InterPro" id="IPR052101">
    <property type="entry name" value="Plant_StressResp_Kinase"/>
</dbReference>
<dbReference type="Gene3D" id="1.10.510.10">
    <property type="entry name" value="Transferase(Phosphotransferase) domain 1"/>
    <property type="match status" value="1"/>
</dbReference>
<name>A0A1D6JQM2_MAIZE</name>
<organism evidence="6">
    <name type="scientific">Zea mays</name>
    <name type="common">Maize</name>
    <dbReference type="NCBI Taxonomy" id="4577"/>
    <lineage>
        <taxon>Eukaryota</taxon>
        <taxon>Viridiplantae</taxon>
        <taxon>Streptophyta</taxon>
        <taxon>Embryophyta</taxon>
        <taxon>Tracheophyta</taxon>
        <taxon>Spermatophyta</taxon>
        <taxon>Magnoliopsida</taxon>
        <taxon>Liliopsida</taxon>
        <taxon>Poales</taxon>
        <taxon>Poaceae</taxon>
        <taxon>PACMAD clade</taxon>
        <taxon>Panicoideae</taxon>
        <taxon>Andropogonodae</taxon>
        <taxon>Andropogoneae</taxon>
        <taxon>Tripsacinae</taxon>
        <taxon>Zea</taxon>
    </lineage>
</organism>
<keyword evidence="1" id="KW-0597">Phosphoprotein</keyword>
<evidence type="ECO:0000313" key="6">
    <source>
        <dbReference type="EMBL" id="ONL94279.1"/>
    </source>
</evidence>
<evidence type="ECO:0000256" key="3">
    <source>
        <dbReference type="ARBA" id="ARBA00022741"/>
    </source>
</evidence>
<keyword evidence="3" id="KW-0547">Nucleotide-binding</keyword>
<evidence type="ECO:0000256" key="5">
    <source>
        <dbReference type="ARBA" id="ARBA00022840"/>
    </source>
</evidence>
<dbReference type="GO" id="GO:0005524">
    <property type="term" value="F:ATP binding"/>
    <property type="evidence" value="ECO:0007669"/>
    <property type="project" value="UniProtKB-KW"/>
</dbReference>
<dbReference type="EMBL" id="CM007647">
    <property type="protein sequence ID" value="ONL94279.1"/>
    <property type="molecule type" value="Genomic_DNA"/>
</dbReference>
<dbReference type="PANTHER" id="PTHR47983">
    <property type="entry name" value="PTO-INTERACTING PROTEIN 1-LIKE"/>
    <property type="match status" value="1"/>
</dbReference>
<proteinExistence type="predicted"/>
<keyword evidence="4" id="KW-0418">Kinase</keyword>
<keyword evidence="5" id="KW-0067">ATP-binding</keyword>
<evidence type="ECO:0000256" key="1">
    <source>
        <dbReference type="ARBA" id="ARBA00022553"/>
    </source>
</evidence>
<evidence type="ECO:0000256" key="2">
    <source>
        <dbReference type="ARBA" id="ARBA00022679"/>
    </source>
</evidence>
<dbReference type="PANTHER" id="PTHR47983:SF33">
    <property type="entry name" value="OS01G0899000 PROTEIN"/>
    <property type="match status" value="1"/>
</dbReference>
<sequence>MTHENFVDMLGDRIKRNLRIVSYEFATMGSLHDVLHGRKVFQGARPGPTFGWMQRVQIVVDATKGLDIFMGKFISPLSIGIIEQLISSCLKASRQR</sequence>
<accession>A0A1D6JQM2</accession>
<dbReference type="AlphaFoldDB" id="A0A1D6JQM2"/>
<evidence type="ECO:0000256" key="4">
    <source>
        <dbReference type="ARBA" id="ARBA00022777"/>
    </source>
</evidence>
<dbReference type="SUPFAM" id="SSF56112">
    <property type="entry name" value="Protein kinase-like (PK-like)"/>
    <property type="match status" value="1"/>
</dbReference>
<dbReference type="GO" id="GO:0016301">
    <property type="term" value="F:kinase activity"/>
    <property type="evidence" value="ECO:0007669"/>
    <property type="project" value="UniProtKB-KW"/>
</dbReference>